<reference evidence="3 4" key="1">
    <citation type="submission" date="2022-04" db="EMBL/GenBank/DDBJ databases">
        <title>Streptomyces sp. nov. LCR6-01 isolated from Lichen of Dirinaria sp.</title>
        <authorList>
            <person name="Kanchanasin P."/>
            <person name="Tanasupawat S."/>
            <person name="Phongsopitanun W."/>
        </authorList>
    </citation>
    <scope>NUCLEOTIDE SEQUENCE [LARGE SCALE GENOMIC DNA]</scope>
    <source>
        <strain evidence="3 4">LCR6-01</strain>
    </source>
</reference>
<dbReference type="PRINTS" id="PR00445">
    <property type="entry name" value="HUPFHYPC"/>
</dbReference>
<name>A0ABT0I3Y3_9ACTN</name>
<sequence length="124" mass="13196">MCLAVPGRVLDIEERDGTRMARVDFGGVVKDVCLEYVPDMVVGDYAIVHVGFALQRLDEESARQTLDLFENLGVLEEEFGDAWGRAAREAGAQRPAGTEAGGPRGPGFPPVTGNPAVPGKEAGR</sequence>
<dbReference type="EMBL" id="JALPTH010000001">
    <property type="protein sequence ID" value="MCK8676041.1"/>
    <property type="molecule type" value="Genomic_DNA"/>
</dbReference>
<dbReference type="Pfam" id="PF01455">
    <property type="entry name" value="HupF_HypC"/>
    <property type="match status" value="1"/>
</dbReference>
<evidence type="ECO:0000313" key="3">
    <source>
        <dbReference type="EMBL" id="MCK8676041.1"/>
    </source>
</evidence>
<dbReference type="Proteomes" id="UP001522868">
    <property type="component" value="Unassembled WGS sequence"/>
</dbReference>
<dbReference type="PROSITE" id="PS01097">
    <property type="entry name" value="HUPF_HYPC"/>
    <property type="match status" value="1"/>
</dbReference>
<evidence type="ECO:0000313" key="4">
    <source>
        <dbReference type="Proteomes" id="UP001522868"/>
    </source>
</evidence>
<dbReference type="PANTHER" id="PTHR35177:SF2">
    <property type="entry name" value="HYDROGENASE MATURATION FACTOR HYBG"/>
    <property type="match status" value="1"/>
</dbReference>
<proteinExistence type="inferred from homology"/>
<accession>A0ABT0I3Y3</accession>
<evidence type="ECO:0000256" key="2">
    <source>
        <dbReference type="SAM" id="MobiDB-lite"/>
    </source>
</evidence>
<dbReference type="SUPFAM" id="SSF159127">
    <property type="entry name" value="HupF/HypC-like"/>
    <property type="match status" value="1"/>
</dbReference>
<feature type="region of interest" description="Disordered" evidence="2">
    <location>
        <begin position="85"/>
        <end position="124"/>
    </location>
</feature>
<gene>
    <name evidence="3" type="ORF">M1O15_01150</name>
</gene>
<dbReference type="RefSeq" id="WP_248631230.1">
    <property type="nucleotide sequence ID" value="NZ_JALPTH010000001.1"/>
</dbReference>
<organism evidence="3 4">
    <name type="scientific">Streptomyces lichenis</name>
    <dbReference type="NCBI Taxonomy" id="2306967"/>
    <lineage>
        <taxon>Bacteria</taxon>
        <taxon>Bacillati</taxon>
        <taxon>Actinomycetota</taxon>
        <taxon>Actinomycetes</taxon>
        <taxon>Kitasatosporales</taxon>
        <taxon>Streptomycetaceae</taxon>
        <taxon>Streptomyces</taxon>
    </lineage>
</organism>
<dbReference type="InterPro" id="IPR001109">
    <property type="entry name" value="Hydrogenase_HupF/HypC"/>
</dbReference>
<dbReference type="InterPro" id="IPR019812">
    <property type="entry name" value="Hydgase_assmbl_chp_CS"/>
</dbReference>
<protein>
    <submittedName>
        <fullName evidence="3">HypC/HybG/HupF family hydrogenase formation chaperone</fullName>
    </submittedName>
</protein>
<dbReference type="Gene3D" id="2.30.30.140">
    <property type="match status" value="1"/>
</dbReference>
<evidence type="ECO:0000256" key="1">
    <source>
        <dbReference type="ARBA" id="ARBA00006018"/>
    </source>
</evidence>
<dbReference type="NCBIfam" id="TIGR00074">
    <property type="entry name" value="hypC_hupF"/>
    <property type="match status" value="1"/>
</dbReference>
<dbReference type="PANTHER" id="PTHR35177">
    <property type="entry name" value="HYDROGENASE MATURATION FACTOR HYBG"/>
    <property type="match status" value="1"/>
</dbReference>
<comment type="caution">
    <text evidence="3">The sequence shown here is derived from an EMBL/GenBank/DDBJ whole genome shotgun (WGS) entry which is preliminary data.</text>
</comment>
<keyword evidence="4" id="KW-1185">Reference proteome</keyword>
<comment type="similarity">
    <text evidence="1">Belongs to the HupF/HypC family.</text>
</comment>